<keyword evidence="4 7" id="KW-0133">Cell shape</keyword>
<evidence type="ECO:0000259" key="9">
    <source>
        <dbReference type="PROSITE" id="PS52029"/>
    </source>
</evidence>
<dbReference type="Pfam" id="PF03734">
    <property type="entry name" value="YkuD"/>
    <property type="match status" value="1"/>
</dbReference>
<evidence type="ECO:0000256" key="6">
    <source>
        <dbReference type="ARBA" id="ARBA00023316"/>
    </source>
</evidence>
<dbReference type="RefSeq" id="WP_073325913.1">
    <property type="nucleotide sequence ID" value="NZ_FQYO01000001.1"/>
</dbReference>
<evidence type="ECO:0000256" key="5">
    <source>
        <dbReference type="ARBA" id="ARBA00022984"/>
    </source>
</evidence>
<evidence type="ECO:0000256" key="2">
    <source>
        <dbReference type="ARBA" id="ARBA00005992"/>
    </source>
</evidence>
<feature type="domain" description="L,D-TPase catalytic" evidence="9">
    <location>
        <begin position="77"/>
        <end position="212"/>
    </location>
</feature>
<dbReference type="SUPFAM" id="SSF141523">
    <property type="entry name" value="L,D-transpeptidase catalytic domain-like"/>
    <property type="match status" value="1"/>
</dbReference>
<dbReference type="GO" id="GO:0071555">
    <property type="term" value="P:cell wall organization"/>
    <property type="evidence" value="ECO:0007669"/>
    <property type="project" value="UniProtKB-UniRule"/>
</dbReference>
<dbReference type="GO" id="GO:0008360">
    <property type="term" value="P:regulation of cell shape"/>
    <property type="evidence" value="ECO:0007669"/>
    <property type="project" value="UniProtKB-UniRule"/>
</dbReference>
<evidence type="ECO:0000256" key="4">
    <source>
        <dbReference type="ARBA" id="ARBA00022960"/>
    </source>
</evidence>
<feature type="active site" description="Nucleophile" evidence="7">
    <location>
        <position position="182"/>
    </location>
</feature>
<keyword evidence="5 7" id="KW-0573">Peptidoglycan synthesis</keyword>
<dbReference type="OrthoDB" id="463216at2"/>
<keyword evidence="10" id="KW-0449">Lipoprotein</keyword>
<dbReference type="InterPro" id="IPR005490">
    <property type="entry name" value="LD_TPept_cat_dom"/>
</dbReference>
<keyword evidence="8" id="KW-0732">Signal</keyword>
<organism evidence="10 11">
    <name type="scientific">Wenxinia saemankumensis</name>
    <dbReference type="NCBI Taxonomy" id="1447782"/>
    <lineage>
        <taxon>Bacteria</taxon>
        <taxon>Pseudomonadati</taxon>
        <taxon>Pseudomonadota</taxon>
        <taxon>Alphaproteobacteria</taxon>
        <taxon>Rhodobacterales</taxon>
        <taxon>Roseobacteraceae</taxon>
        <taxon>Wenxinia</taxon>
    </lineage>
</organism>
<name>A0A1M6A9Q3_9RHOB</name>
<evidence type="ECO:0000256" key="3">
    <source>
        <dbReference type="ARBA" id="ARBA00022679"/>
    </source>
</evidence>
<evidence type="ECO:0000256" key="8">
    <source>
        <dbReference type="SAM" id="SignalP"/>
    </source>
</evidence>
<dbReference type="PROSITE" id="PS51318">
    <property type="entry name" value="TAT"/>
    <property type="match status" value="1"/>
</dbReference>
<accession>A0A1M6A9Q3</accession>
<dbReference type="Proteomes" id="UP000184292">
    <property type="component" value="Unassembled WGS sequence"/>
</dbReference>
<dbReference type="CDD" id="cd16913">
    <property type="entry name" value="YkuD_like"/>
    <property type="match status" value="1"/>
</dbReference>
<dbReference type="GO" id="GO:0009252">
    <property type="term" value="P:peptidoglycan biosynthetic process"/>
    <property type="evidence" value="ECO:0007669"/>
    <property type="project" value="UniProtKB-UniPathway"/>
</dbReference>
<dbReference type="PROSITE" id="PS52029">
    <property type="entry name" value="LD_TPASE"/>
    <property type="match status" value="1"/>
</dbReference>
<keyword evidence="3" id="KW-0808">Transferase</keyword>
<sequence length="262" mass="28498">MTENPRPTRRAVLAGGAAGLAAVAAPLRAMAAPDFGIDYLEGLDLAGYLRPSDIPGAFTHAFYVNTAFSGGGMQKMWVLGRAGSGWDLALREPGLPEEAGWSWPVSTGTFWPGNDRAGPTPTGVYNLDERSHRFRTGWGSPGMYRAVYIDLHYTSGRQSGVAMHGTTHGQYVRLGRPASHGCVRMRCENMDMAWEMLHPGGARGEGTPLWGEVPRLFASTPEDSPAARTGYSRDGTWLRDQDGALLTKRGYTALFVFFRDDL</sequence>
<dbReference type="GO" id="GO:0016740">
    <property type="term" value="F:transferase activity"/>
    <property type="evidence" value="ECO:0007669"/>
    <property type="project" value="UniProtKB-KW"/>
</dbReference>
<dbReference type="GO" id="GO:0004180">
    <property type="term" value="F:carboxypeptidase activity"/>
    <property type="evidence" value="ECO:0007669"/>
    <property type="project" value="UniProtKB-ARBA"/>
</dbReference>
<dbReference type="InterPro" id="IPR038063">
    <property type="entry name" value="Transpep_catalytic_dom"/>
</dbReference>
<proteinExistence type="inferred from homology"/>
<comment type="similarity">
    <text evidence="2">Belongs to the YkuD family.</text>
</comment>
<feature type="active site" description="Proton donor/acceptor" evidence="7">
    <location>
        <position position="164"/>
    </location>
</feature>
<comment type="pathway">
    <text evidence="1 7">Cell wall biogenesis; peptidoglycan biosynthesis.</text>
</comment>
<evidence type="ECO:0000256" key="7">
    <source>
        <dbReference type="PROSITE-ProRule" id="PRU01373"/>
    </source>
</evidence>
<keyword evidence="6 7" id="KW-0961">Cell wall biogenesis/degradation</keyword>
<dbReference type="UniPathway" id="UPA00219"/>
<evidence type="ECO:0000313" key="11">
    <source>
        <dbReference type="Proteomes" id="UP000184292"/>
    </source>
</evidence>
<protein>
    <submittedName>
        <fullName evidence="10">Lipoprotein-anchoring transpeptidase ErfK/SrfK</fullName>
    </submittedName>
</protein>
<evidence type="ECO:0000313" key="10">
    <source>
        <dbReference type="EMBL" id="SHI33177.1"/>
    </source>
</evidence>
<dbReference type="Gene3D" id="2.40.440.10">
    <property type="entry name" value="L,D-transpeptidase catalytic domain-like"/>
    <property type="match status" value="1"/>
</dbReference>
<keyword evidence="11" id="KW-1185">Reference proteome</keyword>
<reference evidence="10 11" key="1">
    <citation type="submission" date="2016-11" db="EMBL/GenBank/DDBJ databases">
        <authorList>
            <person name="Jaros S."/>
            <person name="Januszkiewicz K."/>
            <person name="Wedrychowicz H."/>
        </authorList>
    </citation>
    <scope>NUCLEOTIDE SEQUENCE [LARGE SCALE GENOMIC DNA]</scope>
    <source>
        <strain evidence="10 11">DSM 100565</strain>
    </source>
</reference>
<feature type="signal peptide" evidence="8">
    <location>
        <begin position="1"/>
        <end position="31"/>
    </location>
</feature>
<dbReference type="AlphaFoldDB" id="A0A1M6A9Q3"/>
<dbReference type="STRING" id="1447782.SAMN05444417_0312"/>
<evidence type="ECO:0000256" key="1">
    <source>
        <dbReference type="ARBA" id="ARBA00004752"/>
    </source>
</evidence>
<dbReference type="InterPro" id="IPR006311">
    <property type="entry name" value="TAT_signal"/>
</dbReference>
<dbReference type="EMBL" id="FQYO01000001">
    <property type="protein sequence ID" value="SHI33177.1"/>
    <property type="molecule type" value="Genomic_DNA"/>
</dbReference>
<gene>
    <name evidence="10" type="ORF">SAMN05444417_0312</name>
</gene>
<feature type="chain" id="PRO_5013178030" evidence="8">
    <location>
        <begin position="32"/>
        <end position="262"/>
    </location>
</feature>